<name>A0AAE0C2I4_9CHLO</name>
<dbReference type="Proteomes" id="UP001190700">
    <property type="component" value="Unassembled WGS sequence"/>
</dbReference>
<dbReference type="EMBL" id="LGRX02029699">
    <property type="protein sequence ID" value="KAK3246559.1"/>
    <property type="molecule type" value="Genomic_DNA"/>
</dbReference>
<protein>
    <submittedName>
        <fullName evidence="1">Uncharacterized protein</fullName>
    </submittedName>
</protein>
<evidence type="ECO:0000313" key="1">
    <source>
        <dbReference type="EMBL" id="KAK3246559.1"/>
    </source>
</evidence>
<keyword evidence="2" id="KW-1185">Reference proteome</keyword>
<comment type="caution">
    <text evidence="1">The sequence shown here is derived from an EMBL/GenBank/DDBJ whole genome shotgun (WGS) entry which is preliminary data.</text>
</comment>
<gene>
    <name evidence="1" type="ORF">CYMTET_43909</name>
</gene>
<evidence type="ECO:0000313" key="2">
    <source>
        <dbReference type="Proteomes" id="UP001190700"/>
    </source>
</evidence>
<accession>A0AAE0C2I4</accession>
<organism evidence="1 2">
    <name type="scientific">Cymbomonas tetramitiformis</name>
    <dbReference type="NCBI Taxonomy" id="36881"/>
    <lineage>
        <taxon>Eukaryota</taxon>
        <taxon>Viridiplantae</taxon>
        <taxon>Chlorophyta</taxon>
        <taxon>Pyramimonadophyceae</taxon>
        <taxon>Pyramimonadales</taxon>
        <taxon>Pyramimonadaceae</taxon>
        <taxon>Cymbomonas</taxon>
    </lineage>
</organism>
<proteinExistence type="predicted"/>
<dbReference type="AlphaFoldDB" id="A0AAE0C2I4"/>
<sequence>MQHVTRARNHRPVVPCLEDGGCHPVPLELPRNRIPAQVWLRLLSVEERARRAARRALFRRGRLWAVAAAKVAAKEALKSETAAAVAAKAAKASAAVGAKAAKATATAAAKAAKATATAAAKAAKATATAAAKAGKISS</sequence>
<reference evidence="1 2" key="1">
    <citation type="journal article" date="2015" name="Genome Biol. Evol.">
        <title>Comparative Genomics of a Bacterivorous Green Alga Reveals Evolutionary Causalities and Consequences of Phago-Mixotrophic Mode of Nutrition.</title>
        <authorList>
            <person name="Burns J.A."/>
            <person name="Paasch A."/>
            <person name="Narechania A."/>
            <person name="Kim E."/>
        </authorList>
    </citation>
    <scope>NUCLEOTIDE SEQUENCE [LARGE SCALE GENOMIC DNA]</scope>
    <source>
        <strain evidence="1 2">PLY_AMNH</strain>
    </source>
</reference>